<dbReference type="STRING" id="5722.A2DX86"/>
<dbReference type="InterPro" id="IPR035969">
    <property type="entry name" value="Rab-GAP_TBC_sf"/>
</dbReference>
<reference evidence="2" key="1">
    <citation type="submission" date="2006-10" db="EMBL/GenBank/DDBJ databases">
        <authorList>
            <person name="Amadeo P."/>
            <person name="Zhao Q."/>
            <person name="Wortman J."/>
            <person name="Fraser-Liggett C."/>
            <person name="Carlton J."/>
        </authorList>
    </citation>
    <scope>NUCLEOTIDE SEQUENCE</scope>
    <source>
        <strain evidence="2">G3</strain>
    </source>
</reference>
<dbReference type="FunCoup" id="A2DX86">
    <property type="interactions" value="76"/>
</dbReference>
<dbReference type="SUPFAM" id="SSF47923">
    <property type="entry name" value="Ypt/Rab-GAP domain of gyp1p"/>
    <property type="match status" value="2"/>
</dbReference>
<dbReference type="KEGG" id="tva:4772967"/>
<dbReference type="RefSeq" id="XP_001327191.1">
    <property type="nucleotide sequence ID" value="XM_001327156.1"/>
</dbReference>
<dbReference type="OrthoDB" id="10263206at2759"/>
<dbReference type="PROSITE" id="PS50086">
    <property type="entry name" value="TBC_RABGAP"/>
    <property type="match status" value="1"/>
</dbReference>
<dbReference type="PANTHER" id="PTHR22957:SF27">
    <property type="entry name" value="TBC1 DOMAIN FAMILY MEMBER 13"/>
    <property type="match status" value="1"/>
</dbReference>
<proteinExistence type="predicted"/>
<dbReference type="PANTHER" id="PTHR22957">
    <property type="entry name" value="TBC1 DOMAIN FAMILY MEMBER GTPASE-ACTIVATING PROTEIN"/>
    <property type="match status" value="1"/>
</dbReference>
<dbReference type="OMA" id="FYHVFID"/>
<dbReference type="GO" id="GO:0005737">
    <property type="term" value="C:cytoplasm"/>
    <property type="evidence" value="ECO:0000318"/>
    <property type="project" value="GO_Central"/>
</dbReference>
<dbReference type="Pfam" id="PF00566">
    <property type="entry name" value="RabGAP-TBC"/>
    <property type="match status" value="1"/>
</dbReference>
<protein>
    <recommendedName>
        <fullName evidence="1">Rab-GAP TBC domain-containing protein</fullName>
    </recommendedName>
</protein>
<sequence>MAERFSIFPLCQPTYEGELVDVEKIRAICSNTLSENPPEDRALAWLNMLQVYPRNPVNWAQTQEQALSLYQIFIQEYGLENWHQRVFPPYVKKEAFKVENNALMNVIHGDIVRTGRHIYFLPPEDIPEGCNPKDIQAPFTYHIRRLERILYVFGMQNPSLSYMQGYNELIVPLYYVLVQAKSMFHDDYLLIEALTYTMFQFLLTNTDIQLFYTTKDQSSTIVSQLQIFENLMKVFIPQTHKLLTSLNIFPLLYAYRWYNLLFAQEHDLPVLLMVWDSLFSHIEELIEYAFYIGIAQVKEVAPQLDPTSFAKSVKILQNLTIPNALSIVKDANMMWAERKEKLGKNKK</sequence>
<dbReference type="AlphaFoldDB" id="A2DX86"/>
<dbReference type="GO" id="GO:0005096">
    <property type="term" value="F:GTPase activator activity"/>
    <property type="evidence" value="ECO:0000318"/>
    <property type="project" value="GO_Central"/>
</dbReference>
<dbReference type="InParanoid" id="A2DX86"/>
<keyword evidence="3" id="KW-1185">Reference proteome</keyword>
<dbReference type="GO" id="GO:0006886">
    <property type="term" value="P:intracellular protein transport"/>
    <property type="evidence" value="ECO:0000318"/>
    <property type="project" value="GO_Central"/>
</dbReference>
<feature type="domain" description="Rab-GAP TBC" evidence="1">
    <location>
        <begin position="35"/>
        <end position="282"/>
    </location>
</feature>
<organism evidence="2 3">
    <name type="scientific">Trichomonas vaginalis (strain ATCC PRA-98 / G3)</name>
    <dbReference type="NCBI Taxonomy" id="412133"/>
    <lineage>
        <taxon>Eukaryota</taxon>
        <taxon>Metamonada</taxon>
        <taxon>Parabasalia</taxon>
        <taxon>Trichomonadida</taxon>
        <taxon>Trichomonadidae</taxon>
        <taxon>Trichomonas</taxon>
    </lineage>
</organism>
<dbReference type="SMART" id="SM00164">
    <property type="entry name" value="TBC"/>
    <property type="match status" value="1"/>
</dbReference>
<evidence type="ECO:0000313" key="3">
    <source>
        <dbReference type="Proteomes" id="UP000001542"/>
    </source>
</evidence>
<dbReference type="Proteomes" id="UP000001542">
    <property type="component" value="Unassembled WGS sequence"/>
</dbReference>
<dbReference type="SMR" id="A2DX86"/>
<dbReference type="InterPro" id="IPR000195">
    <property type="entry name" value="Rab-GAP-TBC_dom"/>
</dbReference>
<evidence type="ECO:0000313" key="2">
    <source>
        <dbReference type="EMBL" id="EAY14968.1"/>
    </source>
</evidence>
<dbReference type="FunFam" id="1.10.472.80:FF:000048">
    <property type="entry name" value="TBC domain containing protein"/>
    <property type="match status" value="1"/>
</dbReference>
<dbReference type="eggNOG" id="KOG4567">
    <property type="taxonomic scope" value="Eukaryota"/>
</dbReference>
<dbReference type="Gene3D" id="1.10.8.270">
    <property type="entry name" value="putative rabgap domain of human tbc1 domain family member 14 like domains"/>
    <property type="match status" value="1"/>
</dbReference>
<dbReference type="EMBL" id="DS113262">
    <property type="protein sequence ID" value="EAY14968.1"/>
    <property type="molecule type" value="Genomic_DNA"/>
</dbReference>
<dbReference type="VEuPathDB" id="TrichDB:TVAG_396980"/>
<accession>A2DX86</accession>
<dbReference type="VEuPathDB" id="TrichDB:TVAGG3_0673360"/>
<gene>
    <name evidence="2" type="ORF">TVAG_396980</name>
</gene>
<name>A2DX86_TRIV3</name>
<reference evidence="2" key="2">
    <citation type="journal article" date="2007" name="Science">
        <title>Draft genome sequence of the sexually transmitted pathogen Trichomonas vaginalis.</title>
        <authorList>
            <person name="Carlton J.M."/>
            <person name="Hirt R.P."/>
            <person name="Silva J.C."/>
            <person name="Delcher A.L."/>
            <person name="Schatz M."/>
            <person name="Zhao Q."/>
            <person name="Wortman J.R."/>
            <person name="Bidwell S.L."/>
            <person name="Alsmark U.C.M."/>
            <person name="Besteiro S."/>
            <person name="Sicheritz-Ponten T."/>
            <person name="Noel C.J."/>
            <person name="Dacks J.B."/>
            <person name="Foster P.G."/>
            <person name="Simillion C."/>
            <person name="Van de Peer Y."/>
            <person name="Miranda-Saavedra D."/>
            <person name="Barton G.J."/>
            <person name="Westrop G.D."/>
            <person name="Mueller S."/>
            <person name="Dessi D."/>
            <person name="Fiori P.L."/>
            <person name="Ren Q."/>
            <person name="Paulsen I."/>
            <person name="Zhang H."/>
            <person name="Bastida-Corcuera F.D."/>
            <person name="Simoes-Barbosa A."/>
            <person name="Brown M.T."/>
            <person name="Hayes R.D."/>
            <person name="Mukherjee M."/>
            <person name="Okumura C.Y."/>
            <person name="Schneider R."/>
            <person name="Smith A.J."/>
            <person name="Vanacova S."/>
            <person name="Villalvazo M."/>
            <person name="Haas B.J."/>
            <person name="Pertea M."/>
            <person name="Feldblyum T.V."/>
            <person name="Utterback T.R."/>
            <person name="Shu C.L."/>
            <person name="Osoegawa K."/>
            <person name="de Jong P.J."/>
            <person name="Hrdy I."/>
            <person name="Horvathova L."/>
            <person name="Zubacova Z."/>
            <person name="Dolezal P."/>
            <person name="Malik S.B."/>
            <person name="Logsdon J.M. Jr."/>
            <person name="Henze K."/>
            <person name="Gupta A."/>
            <person name="Wang C.C."/>
            <person name="Dunne R.L."/>
            <person name="Upcroft J.A."/>
            <person name="Upcroft P."/>
            <person name="White O."/>
            <person name="Salzberg S.L."/>
            <person name="Tang P."/>
            <person name="Chiu C.-H."/>
            <person name="Lee Y.-S."/>
            <person name="Embley T.M."/>
            <person name="Coombs G.H."/>
            <person name="Mottram J.C."/>
            <person name="Tachezy J."/>
            <person name="Fraser-Liggett C.M."/>
            <person name="Johnson P.J."/>
        </authorList>
    </citation>
    <scope>NUCLEOTIDE SEQUENCE [LARGE SCALE GENOMIC DNA]</scope>
    <source>
        <strain evidence="2">G3</strain>
    </source>
</reference>
<dbReference type="FunFam" id="1.10.8.270:FF:000055">
    <property type="entry name" value="TBC1 domain protein, putative"/>
    <property type="match status" value="1"/>
</dbReference>
<evidence type="ECO:0000259" key="1">
    <source>
        <dbReference type="PROSITE" id="PS50086"/>
    </source>
</evidence>
<dbReference type="Gene3D" id="1.10.472.80">
    <property type="entry name" value="Ypt/Rab-GAP domain of gyp1p, domain 3"/>
    <property type="match status" value="1"/>
</dbReference>